<reference evidence="1" key="1">
    <citation type="submission" date="2020-01" db="EMBL/GenBank/DDBJ databases">
        <title>Insect and environment-associated Actinomycetes.</title>
        <authorList>
            <person name="Currrie C."/>
            <person name="Chevrette M."/>
            <person name="Carlson C."/>
            <person name="Stubbendieck R."/>
            <person name="Wendt-Pienkowski E."/>
        </authorList>
    </citation>
    <scope>NUCLEOTIDE SEQUENCE</scope>
    <source>
        <strain evidence="1">SID7499</strain>
    </source>
</reference>
<feature type="non-terminal residue" evidence="1">
    <location>
        <position position="1"/>
    </location>
</feature>
<sequence>AAISLWGPTSVLGDRSDAEEQRIALVREVIEAADAISQALGAL</sequence>
<proteinExistence type="predicted"/>
<accession>A0A6G3XVY2</accession>
<evidence type="ECO:0000313" key="1">
    <source>
        <dbReference type="EMBL" id="NEE21804.1"/>
    </source>
</evidence>
<dbReference type="EMBL" id="JAAGMN010009311">
    <property type="protein sequence ID" value="NEE21804.1"/>
    <property type="molecule type" value="Genomic_DNA"/>
</dbReference>
<dbReference type="AlphaFoldDB" id="A0A6G3XVY2"/>
<protein>
    <submittedName>
        <fullName evidence="1">IclR family transcriptional regulator</fullName>
    </submittedName>
</protein>
<comment type="caution">
    <text evidence="1">The sequence shown here is derived from an EMBL/GenBank/DDBJ whole genome shotgun (WGS) entry which is preliminary data.</text>
</comment>
<organism evidence="1">
    <name type="scientific">Streptomyces sp. SID7499</name>
    <dbReference type="NCBI Taxonomy" id="2706086"/>
    <lineage>
        <taxon>Bacteria</taxon>
        <taxon>Bacillati</taxon>
        <taxon>Actinomycetota</taxon>
        <taxon>Actinomycetes</taxon>
        <taxon>Kitasatosporales</taxon>
        <taxon>Streptomycetaceae</taxon>
        <taxon>Streptomyces</taxon>
    </lineage>
</organism>
<name>A0A6G3XVY2_9ACTN</name>
<gene>
    <name evidence="1" type="ORF">G3M58_87005</name>
</gene>